<protein>
    <submittedName>
        <fullName evidence="2">Uncharacterized protein</fullName>
    </submittedName>
</protein>
<comment type="caution">
    <text evidence="2">The sequence shown here is derived from an EMBL/GenBank/DDBJ whole genome shotgun (WGS) entry which is preliminary data.</text>
</comment>
<sequence length="169" mass="19336">LNIYCTGDECSRWNRLKDTRTIMTSKSSDLYFAQLTESAETIGFTSIGEELMRDDDIVFNRPAQQIFIADRHITQQPFSFAISKKRRDLVEAFNRAITFTSAIYPRIMTSYHAPYGVYSHQVQGDVLTPLSLSNLDAIWLFFGICLVGVLGVFVIEIILGWAKRRRAKK</sequence>
<gene>
    <name evidence="2" type="ORF">PMAYCL1PPCAC_16806</name>
</gene>
<keyword evidence="1" id="KW-0472">Membrane</keyword>
<dbReference type="EMBL" id="BTRK01000004">
    <property type="protein sequence ID" value="GMR46611.1"/>
    <property type="molecule type" value="Genomic_DNA"/>
</dbReference>
<evidence type="ECO:0000313" key="2">
    <source>
        <dbReference type="EMBL" id="GMR46611.1"/>
    </source>
</evidence>
<dbReference type="AlphaFoldDB" id="A0AAN5CLF1"/>
<reference evidence="3" key="1">
    <citation type="submission" date="2022-10" db="EMBL/GenBank/DDBJ databases">
        <title>Genome assembly of Pristionchus species.</title>
        <authorList>
            <person name="Yoshida K."/>
            <person name="Sommer R.J."/>
        </authorList>
    </citation>
    <scope>NUCLEOTIDE SEQUENCE [LARGE SCALE GENOMIC DNA]</scope>
    <source>
        <strain evidence="3">RS5460</strain>
    </source>
</reference>
<accession>A0AAN5CLF1</accession>
<feature type="non-terminal residue" evidence="2">
    <location>
        <position position="1"/>
    </location>
</feature>
<feature type="transmembrane region" description="Helical" evidence="1">
    <location>
        <begin position="137"/>
        <end position="162"/>
    </location>
</feature>
<evidence type="ECO:0000256" key="1">
    <source>
        <dbReference type="SAM" id="Phobius"/>
    </source>
</evidence>
<dbReference type="Proteomes" id="UP001328107">
    <property type="component" value="Unassembled WGS sequence"/>
</dbReference>
<proteinExistence type="predicted"/>
<evidence type="ECO:0000313" key="3">
    <source>
        <dbReference type="Proteomes" id="UP001328107"/>
    </source>
</evidence>
<keyword evidence="1" id="KW-1133">Transmembrane helix</keyword>
<keyword evidence="3" id="KW-1185">Reference proteome</keyword>
<name>A0AAN5CLF1_9BILA</name>
<keyword evidence="1" id="KW-0812">Transmembrane</keyword>
<organism evidence="2 3">
    <name type="scientific">Pristionchus mayeri</name>
    <dbReference type="NCBI Taxonomy" id="1317129"/>
    <lineage>
        <taxon>Eukaryota</taxon>
        <taxon>Metazoa</taxon>
        <taxon>Ecdysozoa</taxon>
        <taxon>Nematoda</taxon>
        <taxon>Chromadorea</taxon>
        <taxon>Rhabditida</taxon>
        <taxon>Rhabditina</taxon>
        <taxon>Diplogasteromorpha</taxon>
        <taxon>Diplogasteroidea</taxon>
        <taxon>Neodiplogasteridae</taxon>
        <taxon>Pristionchus</taxon>
    </lineage>
</organism>